<gene>
    <name evidence="3" type="ORF">HGRIS_001404</name>
    <name evidence="2" type="ORF">HGRIS_004323</name>
</gene>
<dbReference type="Proteomes" id="UP001556367">
    <property type="component" value="Unassembled WGS sequence"/>
</dbReference>
<comment type="caution">
    <text evidence="2">The sequence shown here is derived from an EMBL/GenBank/DDBJ whole genome shotgun (WGS) entry which is preliminary data.</text>
</comment>
<accession>A0ABR3IPF3</accession>
<evidence type="ECO:0000313" key="2">
    <source>
        <dbReference type="EMBL" id="KAL0945172.1"/>
    </source>
</evidence>
<proteinExistence type="predicted"/>
<organism evidence="2 4">
    <name type="scientific">Hohenbuehelia grisea</name>
    <dbReference type="NCBI Taxonomy" id="104357"/>
    <lineage>
        <taxon>Eukaryota</taxon>
        <taxon>Fungi</taxon>
        <taxon>Dikarya</taxon>
        <taxon>Basidiomycota</taxon>
        <taxon>Agaricomycotina</taxon>
        <taxon>Agaricomycetes</taxon>
        <taxon>Agaricomycetidae</taxon>
        <taxon>Agaricales</taxon>
        <taxon>Pleurotineae</taxon>
        <taxon>Pleurotaceae</taxon>
        <taxon>Hohenbuehelia</taxon>
    </lineage>
</organism>
<dbReference type="EMBL" id="JASNQZ010000005">
    <property type="protein sequence ID" value="KAL0957622.1"/>
    <property type="molecule type" value="Genomic_DNA"/>
</dbReference>
<evidence type="ECO:0000256" key="1">
    <source>
        <dbReference type="SAM" id="MobiDB-lite"/>
    </source>
</evidence>
<evidence type="ECO:0000313" key="4">
    <source>
        <dbReference type="Proteomes" id="UP001556367"/>
    </source>
</evidence>
<reference evidence="2" key="1">
    <citation type="journal article" date="2024" name="ACS Chem. Biol.">
        <title>Early Steps of the Biosynthesis of the Anticancer Antibiotic Pleurotin.</title>
        <authorList>
            <person name="Weaver J.A."/>
            <person name="Alkhder D."/>
            <person name="Prasongpholchai P."/>
            <person name="Tadesse M.D."/>
            <person name="de Los Santos E.L."/>
            <person name="Song L."/>
            <person name="Corre C."/>
            <person name="Alberti F."/>
        </authorList>
    </citation>
    <scope>NUCLEOTIDE SEQUENCE</scope>
    <source>
        <strain evidence="2">T-177</strain>
    </source>
</reference>
<keyword evidence="4" id="KW-1185">Reference proteome</keyword>
<feature type="region of interest" description="Disordered" evidence="1">
    <location>
        <begin position="57"/>
        <end position="106"/>
    </location>
</feature>
<reference evidence="4" key="2">
    <citation type="submission" date="2024-06" db="EMBL/GenBank/DDBJ databases">
        <title>Multi-omics analyses provide insights into the biosynthesis of the anticancer antibiotic pleurotin in Hohenbuehelia grisea.</title>
        <authorList>
            <person name="Weaver J.A."/>
            <person name="Alberti F."/>
        </authorList>
    </citation>
    <scope>NUCLEOTIDE SEQUENCE [LARGE SCALE GENOMIC DNA]</scope>
    <source>
        <strain evidence="4">T-177</strain>
    </source>
</reference>
<name>A0ABR3IPF3_9AGAR</name>
<sequence length="106" mass="11947">MGIPAGGSLTADQWLITATVSFPIAIPQIWSEYCTEDPETVRLRRIGEMQKAIQRKKDAQAAARRAREAAAAAEQPTRRSKRKRKQTERSLFVCPEQHQHGSYDVP</sequence>
<dbReference type="EMBL" id="JASNQZ010000019">
    <property type="protein sequence ID" value="KAL0945172.1"/>
    <property type="molecule type" value="Genomic_DNA"/>
</dbReference>
<feature type="compositionally biased region" description="Basic and acidic residues" evidence="1">
    <location>
        <begin position="97"/>
        <end position="106"/>
    </location>
</feature>
<evidence type="ECO:0000313" key="3">
    <source>
        <dbReference type="EMBL" id="KAL0957622.1"/>
    </source>
</evidence>
<protein>
    <submittedName>
        <fullName evidence="2">Uncharacterized protein</fullName>
    </submittedName>
</protein>